<feature type="domain" description="Amino acid permease/ SLC12A" evidence="9">
    <location>
        <begin position="58"/>
        <end position="521"/>
    </location>
</feature>
<dbReference type="GO" id="GO:0016020">
    <property type="term" value="C:membrane"/>
    <property type="evidence" value="ECO:0007669"/>
    <property type="project" value="UniProtKB-SubCell"/>
</dbReference>
<feature type="transmembrane region" description="Helical" evidence="8">
    <location>
        <begin position="86"/>
        <end position="103"/>
    </location>
</feature>
<feature type="region of interest" description="Disordered" evidence="7">
    <location>
        <begin position="556"/>
        <end position="576"/>
    </location>
</feature>
<feature type="transmembrane region" description="Helical" evidence="8">
    <location>
        <begin position="501"/>
        <end position="521"/>
    </location>
</feature>
<evidence type="ECO:0000256" key="7">
    <source>
        <dbReference type="SAM" id="MobiDB-lite"/>
    </source>
</evidence>
<dbReference type="AlphaFoldDB" id="A0A1Z5SN65"/>
<feature type="transmembrane region" description="Helical" evidence="8">
    <location>
        <begin position="463"/>
        <end position="489"/>
    </location>
</feature>
<keyword evidence="5 8" id="KW-1133">Transmembrane helix</keyword>
<dbReference type="Pfam" id="PF00324">
    <property type="entry name" value="AA_permease"/>
    <property type="match status" value="1"/>
</dbReference>
<dbReference type="PIRSF" id="PIRSF006060">
    <property type="entry name" value="AA_transporter"/>
    <property type="match status" value="1"/>
</dbReference>
<gene>
    <name evidence="10" type="ORF">BTJ68_15081</name>
</gene>
<evidence type="ECO:0000256" key="3">
    <source>
        <dbReference type="ARBA" id="ARBA00022692"/>
    </source>
</evidence>
<comment type="caution">
    <text evidence="10">The sequence shown here is derived from an EMBL/GenBank/DDBJ whole genome shotgun (WGS) entry which is preliminary data.</text>
</comment>
<feature type="transmembrane region" description="Helical" evidence="8">
    <location>
        <begin position="331"/>
        <end position="360"/>
    </location>
</feature>
<evidence type="ECO:0000256" key="4">
    <source>
        <dbReference type="ARBA" id="ARBA00022970"/>
    </source>
</evidence>
<dbReference type="VEuPathDB" id="FungiDB:BTJ68_15081"/>
<dbReference type="PANTHER" id="PTHR43341">
    <property type="entry name" value="AMINO ACID PERMEASE"/>
    <property type="match status" value="1"/>
</dbReference>
<dbReference type="EMBL" id="MUNK01000397">
    <property type="protein sequence ID" value="OTA22157.1"/>
    <property type="molecule type" value="Genomic_DNA"/>
</dbReference>
<feature type="transmembrane region" description="Helical" evidence="8">
    <location>
        <begin position="194"/>
        <end position="216"/>
    </location>
</feature>
<protein>
    <recommendedName>
        <fullName evidence="9">Amino acid permease/ SLC12A domain-containing protein</fullName>
    </recommendedName>
</protein>
<comment type="subcellular location">
    <subcellularLocation>
        <location evidence="1">Membrane</location>
        <topology evidence="1">Multi-pass membrane protein</topology>
    </subcellularLocation>
</comment>
<feature type="region of interest" description="Disordered" evidence="7">
    <location>
        <begin position="1"/>
        <end position="38"/>
    </location>
</feature>
<feature type="transmembrane region" description="Helical" evidence="8">
    <location>
        <begin position="418"/>
        <end position="442"/>
    </location>
</feature>
<evidence type="ECO:0000256" key="8">
    <source>
        <dbReference type="SAM" id="Phobius"/>
    </source>
</evidence>
<dbReference type="InterPro" id="IPR004841">
    <property type="entry name" value="AA-permease/SLC12A_dom"/>
</dbReference>
<feature type="transmembrane region" description="Helical" evidence="8">
    <location>
        <begin position="61"/>
        <end position="80"/>
    </location>
</feature>
<sequence length="590" mass="64322">MSPLHESPELEKSQYNTSPNDSDFDKQPKGRLSEDDGIVDNVGVGQQNELHRSLKGRHMQMIAIGGAIGSGLFIGSGPSFVAGGPAAVIIGFLAIGVMIYLMMQALAELAVMYPINGAFTMYICRFVDPSFGFACAWEYAISWLTVLPFEISAACNIIHYWPGSQGINNAAWITPLLVALIAIQYFGVRGYGEVEFVLSIIKITACIGFSILGIIINTGGVPTDDRGYIGNEYYNLPSTPDDPPVVMGFKNGFHGFCSVFVNAAFAYTGTELTGLAAAEAANPAKEIPRASKQVVWRILVFYVVNLTLVGLDVPARAAILTGDGPESRFSPFVIAIKLAGIKALPSIFNAVILLAVMSVANSCMFGSTRTVQALAANGMAPKILAYVDRKGRPTAVIILQLLFGLLAYINLADNGGTIFDWLLALSGITVLFVFGSIAIAHIRFRMAWAYNGHSLDELPFRAVFGVWGSWICLLINVIALIASFYTALYPLGGTYLKAENWFMSYLAAPLLVFLYCCWKVYSWFVHPEHRPLYVKIKDIDIYSGMRETQRRVSGIDVSDEQRRSSIPEMEGGKGRKGVKGWMMAGVRNLI</sequence>
<dbReference type="InParanoid" id="A0A1Z5SN65"/>
<keyword evidence="2" id="KW-0813">Transport</keyword>
<dbReference type="FunFam" id="1.20.1740.10:FF:000001">
    <property type="entry name" value="Amino acid permease"/>
    <property type="match status" value="1"/>
</dbReference>
<evidence type="ECO:0000256" key="1">
    <source>
        <dbReference type="ARBA" id="ARBA00004141"/>
    </source>
</evidence>
<keyword evidence="4" id="KW-0029">Amino-acid transport</keyword>
<evidence type="ECO:0000259" key="9">
    <source>
        <dbReference type="Pfam" id="PF00324"/>
    </source>
</evidence>
<proteinExistence type="predicted"/>
<evidence type="ECO:0000256" key="5">
    <source>
        <dbReference type="ARBA" id="ARBA00022989"/>
    </source>
</evidence>
<feature type="compositionally biased region" description="Basic and acidic residues" evidence="7">
    <location>
        <begin position="23"/>
        <end position="34"/>
    </location>
</feature>
<evidence type="ECO:0000256" key="6">
    <source>
        <dbReference type="ARBA" id="ARBA00023136"/>
    </source>
</evidence>
<reference evidence="10 11" key="1">
    <citation type="submission" date="2017-01" db="EMBL/GenBank/DDBJ databases">
        <title>The recent genome duplication of the halophilic yeast Hortaea werneckii: insights from long-read sequencing.</title>
        <authorList>
            <person name="Sinha S."/>
            <person name="Flibotte S."/>
            <person name="Neira M."/>
            <person name="Lenassi M."/>
            <person name="Gostincar C."/>
            <person name="Stajich J.E."/>
            <person name="Nislow C.E."/>
        </authorList>
    </citation>
    <scope>NUCLEOTIDE SEQUENCE [LARGE SCALE GENOMIC DNA]</scope>
    <source>
        <strain evidence="10 11">EXF-2000</strain>
    </source>
</reference>
<dbReference type="PANTHER" id="PTHR43341:SF1">
    <property type="entry name" value="GENERAL AMINO-ACID PERMEASE GAP1"/>
    <property type="match status" value="1"/>
</dbReference>
<organism evidence="10 11">
    <name type="scientific">Hortaea werneckii EXF-2000</name>
    <dbReference type="NCBI Taxonomy" id="1157616"/>
    <lineage>
        <taxon>Eukaryota</taxon>
        <taxon>Fungi</taxon>
        <taxon>Dikarya</taxon>
        <taxon>Ascomycota</taxon>
        <taxon>Pezizomycotina</taxon>
        <taxon>Dothideomycetes</taxon>
        <taxon>Dothideomycetidae</taxon>
        <taxon>Mycosphaerellales</taxon>
        <taxon>Teratosphaeriaceae</taxon>
        <taxon>Hortaea</taxon>
    </lineage>
</organism>
<keyword evidence="3 8" id="KW-0812">Transmembrane</keyword>
<feature type="transmembrane region" description="Helical" evidence="8">
    <location>
        <begin position="140"/>
        <end position="158"/>
    </location>
</feature>
<keyword evidence="11" id="KW-1185">Reference proteome</keyword>
<dbReference type="GO" id="GO:0015171">
    <property type="term" value="F:amino acid transmembrane transporter activity"/>
    <property type="evidence" value="ECO:0007669"/>
    <property type="project" value="TreeGrafter"/>
</dbReference>
<feature type="compositionally biased region" description="Basic and acidic residues" evidence="7">
    <location>
        <begin position="559"/>
        <end position="573"/>
    </location>
</feature>
<feature type="compositionally biased region" description="Basic and acidic residues" evidence="7">
    <location>
        <begin position="1"/>
        <end position="12"/>
    </location>
</feature>
<dbReference type="InterPro" id="IPR050524">
    <property type="entry name" value="APC_YAT"/>
</dbReference>
<dbReference type="Proteomes" id="UP000194280">
    <property type="component" value="Unassembled WGS sequence"/>
</dbReference>
<dbReference type="STRING" id="1157616.A0A1Z5SN65"/>
<feature type="transmembrane region" description="Helical" evidence="8">
    <location>
        <begin position="294"/>
        <end position="311"/>
    </location>
</feature>
<feature type="transmembrane region" description="Helical" evidence="8">
    <location>
        <begin position="170"/>
        <end position="188"/>
    </location>
</feature>
<keyword evidence="6 8" id="KW-0472">Membrane</keyword>
<dbReference type="PROSITE" id="PS00218">
    <property type="entry name" value="AMINO_ACID_PERMEASE_1"/>
    <property type="match status" value="1"/>
</dbReference>
<feature type="transmembrane region" description="Helical" evidence="8">
    <location>
        <begin position="394"/>
        <end position="412"/>
    </location>
</feature>
<name>A0A1Z5SN65_HORWE</name>
<dbReference type="Gene3D" id="1.20.1740.10">
    <property type="entry name" value="Amino acid/polyamine transporter I"/>
    <property type="match status" value="1"/>
</dbReference>
<evidence type="ECO:0000256" key="2">
    <source>
        <dbReference type="ARBA" id="ARBA00022448"/>
    </source>
</evidence>
<dbReference type="OrthoDB" id="3900342at2759"/>
<evidence type="ECO:0000313" key="11">
    <source>
        <dbReference type="Proteomes" id="UP000194280"/>
    </source>
</evidence>
<evidence type="ECO:0000313" key="10">
    <source>
        <dbReference type="EMBL" id="OTA22157.1"/>
    </source>
</evidence>
<dbReference type="InterPro" id="IPR004840">
    <property type="entry name" value="Amino_acid_permease_CS"/>
</dbReference>
<accession>A0A1Z5SN65</accession>